<dbReference type="AlphaFoldDB" id="A0AAJ8JTT8"/>
<evidence type="ECO:0000313" key="2">
    <source>
        <dbReference type="EMBL" id="WVN88340.1"/>
    </source>
</evidence>
<dbReference type="EMBL" id="CP143787">
    <property type="protein sequence ID" value="WVN88340.1"/>
    <property type="molecule type" value="Genomic_DNA"/>
</dbReference>
<feature type="compositionally biased region" description="Basic and acidic residues" evidence="1">
    <location>
        <begin position="43"/>
        <end position="53"/>
    </location>
</feature>
<organism evidence="2 3">
    <name type="scientific">Cryptococcus depauperatus CBS 7841</name>
    <dbReference type="NCBI Taxonomy" id="1295531"/>
    <lineage>
        <taxon>Eukaryota</taxon>
        <taxon>Fungi</taxon>
        <taxon>Dikarya</taxon>
        <taxon>Basidiomycota</taxon>
        <taxon>Agaricomycotina</taxon>
        <taxon>Tremellomycetes</taxon>
        <taxon>Tremellales</taxon>
        <taxon>Cryptococcaceae</taxon>
        <taxon>Cryptococcus</taxon>
    </lineage>
</organism>
<keyword evidence="3" id="KW-1185">Reference proteome</keyword>
<evidence type="ECO:0000313" key="3">
    <source>
        <dbReference type="Proteomes" id="UP000094043"/>
    </source>
</evidence>
<dbReference type="Proteomes" id="UP000094043">
    <property type="component" value="Chromosome 4"/>
</dbReference>
<reference evidence="2" key="1">
    <citation type="submission" date="2016-06" db="EMBL/GenBank/DDBJ databases">
        <authorList>
            <person name="Cuomo C."/>
            <person name="Litvintseva A."/>
            <person name="Heitman J."/>
            <person name="Chen Y."/>
            <person name="Sun S."/>
            <person name="Springer D."/>
            <person name="Dromer F."/>
            <person name="Young S."/>
            <person name="Zeng Q."/>
            <person name="Chapman S."/>
            <person name="Gujja S."/>
            <person name="Saif S."/>
            <person name="Birren B."/>
        </authorList>
    </citation>
    <scope>NUCLEOTIDE SEQUENCE</scope>
    <source>
        <strain evidence="2">CBS 7841</strain>
    </source>
</reference>
<feature type="region of interest" description="Disordered" evidence="1">
    <location>
        <begin position="1"/>
        <end position="65"/>
    </location>
</feature>
<proteinExistence type="predicted"/>
<sequence length="146" mass="16398">MSSLQIGSSYGSQALTQHGPSQSHFPAPLISSQTRKGGSKPQDGYKKPSDYLNERGCTTSPTSSGIRSKIIRLHSDWVKARGWKDGTGNGQGQYIIDHAPINRHVGVERDAMDNVRIICPEWDILYPIFNDRNEISYPKDRRKWLS</sequence>
<feature type="compositionally biased region" description="Polar residues" evidence="1">
    <location>
        <begin position="1"/>
        <end position="36"/>
    </location>
</feature>
<name>A0AAJ8JTT8_9TREE</name>
<accession>A0AAJ8JTT8</accession>
<evidence type="ECO:0000256" key="1">
    <source>
        <dbReference type="SAM" id="MobiDB-lite"/>
    </source>
</evidence>
<protein>
    <submittedName>
        <fullName evidence="2">Uncharacterized protein</fullName>
    </submittedName>
</protein>
<dbReference type="GeneID" id="91087756"/>
<dbReference type="RefSeq" id="XP_066069040.1">
    <property type="nucleotide sequence ID" value="XM_066212943.1"/>
</dbReference>
<dbReference type="KEGG" id="cdep:91087756"/>
<gene>
    <name evidence="2" type="ORF">L203_103545</name>
</gene>
<reference evidence="2" key="3">
    <citation type="submission" date="2024-01" db="EMBL/GenBank/DDBJ databases">
        <authorList>
            <person name="Coelho M.A."/>
            <person name="David-Palma M."/>
            <person name="Shea T."/>
            <person name="Sun S."/>
            <person name="Cuomo C.A."/>
            <person name="Heitman J."/>
        </authorList>
    </citation>
    <scope>NUCLEOTIDE SEQUENCE</scope>
    <source>
        <strain evidence="2">CBS 7841</strain>
    </source>
</reference>
<feature type="compositionally biased region" description="Polar residues" evidence="1">
    <location>
        <begin position="56"/>
        <end position="65"/>
    </location>
</feature>
<reference evidence="2" key="2">
    <citation type="journal article" date="2022" name="Elife">
        <title>Obligate sexual reproduction of a homothallic fungus closely related to the Cryptococcus pathogenic species complex.</title>
        <authorList>
            <person name="Passer A.R."/>
            <person name="Clancey S.A."/>
            <person name="Shea T."/>
            <person name="David-Palma M."/>
            <person name="Averette A.F."/>
            <person name="Boekhout T."/>
            <person name="Porcel B.M."/>
            <person name="Nowrousian M."/>
            <person name="Cuomo C.A."/>
            <person name="Sun S."/>
            <person name="Heitman J."/>
            <person name="Coelho M.A."/>
        </authorList>
    </citation>
    <scope>NUCLEOTIDE SEQUENCE</scope>
    <source>
        <strain evidence="2">CBS 7841</strain>
    </source>
</reference>